<evidence type="ECO:0000259" key="6">
    <source>
        <dbReference type="PROSITE" id="PS51669"/>
    </source>
</evidence>
<name>A0A1H2DMF2_9BACT</name>
<dbReference type="Gene3D" id="3.40.50.740">
    <property type="match status" value="1"/>
</dbReference>
<reference evidence="8" key="1">
    <citation type="submission" date="2016-10" db="EMBL/GenBank/DDBJ databases">
        <authorList>
            <person name="Varghese N."/>
            <person name="Submissions S."/>
        </authorList>
    </citation>
    <scope>NUCLEOTIDE SEQUENCE [LARGE SCALE GENOMIC DNA]</scope>
    <source>
        <strain evidence="8">DSM 3384</strain>
    </source>
</reference>
<dbReference type="Proteomes" id="UP000199608">
    <property type="component" value="Unassembled WGS sequence"/>
</dbReference>
<dbReference type="GO" id="GO:0003954">
    <property type="term" value="F:NADH dehydrogenase activity"/>
    <property type="evidence" value="ECO:0007669"/>
    <property type="project" value="TreeGrafter"/>
</dbReference>
<organism evidence="7 8">
    <name type="scientific">Desulfobacula phenolica</name>
    <dbReference type="NCBI Taxonomy" id="90732"/>
    <lineage>
        <taxon>Bacteria</taxon>
        <taxon>Pseudomonadati</taxon>
        <taxon>Thermodesulfobacteriota</taxon>
        <taxon>Desulfobacteria</taxon>
        <taxon>Desulfobacterales</taxon>
        <taxon>Desulfobacteraceae</taxon>
        <taxon>Desulfobacula</taxon>
    </lineage>
</organism>
<keyword evidence="4" id="KW-0408">Iron</keyword>
<dbReference type="PANTHER" id="PTHR43105:SF14">
    <property type="entry name" value="FORMATE DEHYDROGENASE H"/>
    <property type="match status" value="1"/>
</dbReference>
<dbReference type="EMBL" id="FNLL01000001">
    <property type="protein sequence ID" value="SDT83956.1"/>
    <property type="molecule type" value="Genomic_DNA"/>
</dbReference>
<dbReference type="InterPro" id="IPR006656">
    <property type="entry name" value="Mopterin_OxRdtase"/>
</dbReference>
<keyword evidence="8" id="KW-1185">Reference proteome</keyword>
<dbReference type="PANTHER" id="PTHR43105">
    <property type="entry name" value="RESPIRATORY NITRATE REDUCTASE"/>
    <property type="match status" value="1"/>
</dbReference>
<accession>A0A1H2DMF2</accession>
<keyword evidence="1" id="KW-0004">4Fe-4S</keyword>
<proteinExistence type="predicted"/>
<evidence type="ECO:0000256" key="2">
    <source>
        <dbReference type="ARBA" id="ARBA00022723"/>
    </source>
</evidence>
<dbReference type="GO" id="GO:0016020">
    <property type="term" value="C:membrane"/>
    <property type="evidence" value="ECO:0007669"/>
    <property type="project" value="TreeGrafter"/>
</dbReference>
<dbReference type="InterPro" id="IPR006963">
    <property type="entry name" value="Mopterin_OxRdtase_4Fe-4S_dom"/>
</dbReference>
<sequence length="135" mass="15047">MDYRNTLTTCTYCGCGCNFFLESLDGKLTGTTPCKTSPVNEGKLCIKGWNVHQFVQSDKRLKQPLLRKDGELTEVTWSEALEFTVSKLKEIKQANGSDSIGFLASAKVTNEENYLMQKFARAAIGTNNIDHCARL</sequence>
<keyword evidence="2" id="KW-0479">Metal-binding</keyword>
<evidence type="ECO:0000256" key="4">
    <source>
        <dbReference type="ARBA" id="ARBA00023004"/>
    </source>
</evidence>
<keyword evidence="3" id="KW-0560">Oxidoreductase</keyword>
<dbReference type="GO" id="GO:0051539">
    <property type="term" value="F:4 iron, 4 sulfur cluster binding"/>
    <property type="evidence" value="ECO:0007669"/>
    <property type="project" value="UniProtKB-KW"/>
</dbReference>
<keyword evidence="5" id="KW-0411">Iron-sulfur</keyword>
<gene>
    <name evidence="7" type="ORF">SAMN04487931_10172</name>
</gene>
<dbReference type="InterPro" id="IPR050123">
    <property type="entry name" value="Prok_molybdopt-oxidoreductase"/>
</dbReference>
<dbReference type="GO" id="GO:0022904">
    <property type="term" value="P:respiratory electron transport chain"/>
    <property type="evidence" value="ECO:0007669"/>
    <property type="project" value="TreeGrafter"/>
</dbReference>
<dbReference type="Pfam" id="PF04879">
    <property type="entry name" value="Molybdop_Fe4S4"/>
    <property type="match status" value="1"/>
</dbReference>
<dbReference type="PROSITE" id="PS51669">
    <property type="entry name" value="4FE4S_MOW_BIS_MGD"/>
    <property type="match status" value="1"/>
</dbReference>
<evidence type="ECO:0000256" key="3">
    <source>
        <dbReference type="ARBA" id="ARBA00023002"/>
    </source>
</evidence>
<dbReference type="Pfam" id="PF00384">
    <property type="entry name" value="Molybdopterin"/>
    <property type="match status" value="1"/>
</dbReference>
<dbReference type="AlphaFoldDB" id="A0A1H2DMF2"/>
<dbReference type="Gene3D" id="2.20.25.90">
    <property type="entry name" value="ADC-like domains"/>
    <property type="match status" value="1"/>
</dbReference>
<dbReference type="SMART" id="SM00926">
    <property type="entry name" value="Molybdop_Fe4S4"/>
    <property type="match status" value="1"/>
</dbReference>
<evidence type="ECO:0000313" key="8">
    <source>
        <dbReference type="Proteomes" id="UP000199608"/>
    </source>
</evidence>
<evidence type="ECO:0000256" key="5">
    <source>
        <dbReference type="ARBA" id="ARBA00023014"/>
    </source>
</evidence>
<dbReference type="GO" id="GO:0046872">
    <property type="term" value="F:metal ion binding"/>
    <property type="evidence" value="ECO:0007669"/>
    <property type="project" value="UniProtKB-KW"/>
</dbReference>
<feature type="domain" description="4Fe-4S Mo/W bis-MGD-type" evidence="6">
    <location>
        <begin position="3"/>
        <end position="59"/>
    </location>
</feature>
<evidence type="ECO:0000256" key="1">
    <source>
        <dbReference type="ARBA" id="ARBA00022485"/>
    </source>
</evidence>
<dbReference type="SUPFAM" id="SSF53706">
    <property type="entry name" value="Formate dehydrogenase/DMSO reductase, domains 1-3"/>
    <property type="match status" value="1"/>
</dbReference>
<evidence type="ECO:0000313" key="7">
    <source>
        <dbReference type="EMBL" id="SDT83956.1"/>
    </source>
</evidence>
<protein>
    <submittedName>
        <fullName evidence="7">Molybdopterin oxidoreductase Fe4S4 domain-containing protein</fullName>
    </submittedName>
</protein>